<dbReference type="Proteomes" id="UP001144451">
    <property type="component" value="Unassembled WGS sequence"/>
</dbReference>
<name>A0ABQ5RC85_9MICO</name>
<comment type="caution">
    <text evidence="1">The sequence shown here is derived from an EMBL/GenBank/DDBJ whole genome shotgun (WGS) entry which is preliminary data.</text>
</comment>
<evidence type="ECO:0000313" key="2">
    <source>
        <dbReference type="Proteomes" id="UP001144451"/>
    </source>
</evidence>
<organism evidence="1 2">
    <name type="scientific">Brachybacterium conglomeratum</name>
    <dbReference type="NCBI Taxonomy" id="47846"/>
    <lineage>
        <taxon>Bacteria</taxon>
        <taxon>Bacillati</taxon>
        <taxon>Actinomycetota</taxon>
        <taxon>Actinomycetes</taxon>
        <taxon>Micrococcales</taxon>
        <taxon>Dermabacteraceae</taxon>
        <taxon>Brachybacterium</taxon>
    </lineage>
</organism>
<reference evidence="1" key="1">
    <citation type="submission" date="2022-12" db="EMBL/GenBank/DDBJ databases">
        <title>Reference genome sequencing for broad-spectrum identification of bacterial and archaeal isolates by mass spectrometry.</title>
        <authorList>
            <person name="Sekiguchi Y."/>
            <person name="Tourlousse D.M."/>
        </authorList>
    </citation>
    <scope>NUCLEOTIDE SEQUENCE</scope>
    <source>
        <strain evidence="1">5-2</strain>
    </source>
</reference>
<accession>A0ABQ5RC85</accession>
<proteinExistence type="predicted"/>
<sequence>MEFFDIGAVTWIPRKCPWWVPGLSVDTHHAQQLEVDRIIRRDGAFVAHSTRHLLQARRRETGVDATQGGCLRSTAHC</sequence>
<dbReference type="EMBL" id="BSDQ01000001">
    <property type="protein sequence ID" value="GLI29397.1"/>
    <property type="molecule type" value="Genomic_DNA"/>
</dbReference>
<gene>
    <name evidence="1" type="ORF">BCONGLO52_02380</name>
</gene>
<protein>
    <submittedName>
        <fullName evidence="1">Uncharacterized protein</fullName>
    </submittedName>
</protein>
<keyword evidence="2" id="KW-1185">Reference proteome</keyword>
<dbReference type="RefSeq" id="WP_164736281.1">
    <property type="nucleotide sequence ID" value="NZ_BSDQ01000001.1"/>
</dbReference>
<evidence type="ECO:0000313" key="1">
    <source>
        <dbReference type="EMBL" id="GLI29397.1"/>
    </source>
</evidence>
<dbReference type="GeneID" id="78122401"/>